<evidence type="ECO:0000256" key="1">
    <source>
        <dbReference type="SAM" id="MobiDB-lite"/>
    </source>
</evidence>
<feature type="region of interest" description="Disordered" evidence="1">
    <location>
        <begin position="201"/>
        <end position="237"/>
    </location>
</feature>
<protein>
    <submittedName>
        <fullName evidence="2">Uncharacterized protein</fullName>
    </submittedName>
</protein>
<accession>Q8S827</accession>
<name>Q8S827_ORYSJ</name>
<feature type="compositionally biased region" description="Basic residues" evidence="1">
    <location>
        <begin position="208"/>
        <end position="218"/>
    </location>
</feature>
<dbReference type="EMBL" id="AC021892">
    <property type="protein sequence ID" value="AAM00966.1"/>
    <property type="molecule type" value="Genomic_DNA"/>
</dbReference>
<feature type="region of interest" description="Disordered" evidence="1">
    <location>
        <begin position="255"/>
        <end position="281"/>
    </location>
</feature>
<proteinExistence type="predicted"/>
<feature type="region of interest" description="Disordered" evidence="1">
    <location>
        <begin position="60"/>
        <end position="81"/>
    </location>
</feature>
<feature type="compositionally biased region" description="Low complexity" evidence="1">
    <location>
        <begin position="402"/>
        <end position="418"/>
    </location>
</feature>
<feature type="region of interest" description="Disordered" evidence="1">
    <location>
        <begin position="146"/>
        <end position="180"/>
    </location>
</feature>
<feature type="region of interest" description="Disordered" evidence="1">
    <location>
        <begin position="290"/>
        <end position="309"/>
    </location>
</feature>
<gene>
    <name evidence="2" type="primary">OSJNBa0053D03.30</name>
</gene>
<dbReference type="AlphaFoldDB" id="Q8S827"/>
<evidence type="ECO:0000313" key="2">
    <source>
        <dbReference type="EMBL" id="AAM00966.1"/>
    </source>
</evidence>
<feature type="compositionally biased region" description="Low complexity" evidence="1">
    <location>
        <begin position="228"/>
        <end position="237"/>
    </location>
</feature>
<reference evidence="3" key="2">
    <citation type="journal article" date="2008" name="Nucleic Acids Res.">
        <title>The rice annotation project database (RAP-DB): 2008 update.</title>
        <authorList>
            <consortium name="The rice annotation project (RAP)"/>
        </authorList>
    </citation>
    <scope>GENOME REANNOTATION</scope>
    <source>
        <strain evidence="3">cv. Nipponbare</strain>
    </source>
</reference>
<dbReference type="Proteomes" id="UP000000763">
    <property type="component" value="Chromosome 10"/>
</dbReference>
<feature type="region of interest" description="Disordered" evidence="1">
    <location>
        <begin position="376"/>
        <end position="418"/>
    </location>
</feature>
<organism evidence="2 3">
    <name type="scientific">Oryza sativa subsp. japonica</name>
    <name type="common">Rice</name>
    <dbReference type="NCBI Taxonomy" id="39947"/>
    <lineage>
        <taxon>Eukaryota</taxon>
        <taxon>Viridiplantae</taxon>
        <taxon>Streptophyta</taxon>
        <taxon>Embryophyta</taxon>
        <taxon>Tracheophyta</taxon>
        <taxon>Spermatophyta</taxon>
        <taxon>Magnoliopsida</taxon>
        <taxon>Liliopsida</taxon>
        <taxon>Poales</taxon>
        <taxon>Poaceae</taxon>
        <taxon>BOP clade</taxon>
        <taxon>Oryzoideae</taxon>
        <taxon>Oryzeae</taxon>
        <taxon>Oryzinae</taxon>
        <taxon>Oryza</taxon>
        <taxon>Oryza sativa</taxon>
    </lineage>
</organism>
<feature type="region of interest" description="Disordered" evidence="1">
    <location>
        <begin position="1"/>
        <end position="36"/>
    </location>
</feature>
<feature type="compositionally biased region" description="Low complexity" evidence="1">
    <location>
        <begin position="383"/>
        <end position="394"/>
    </location>
</feature>
<feature type="compositionally biased region" description="Low complexity" evidence="1">
    <location>
        <begin position="146"/>
        <end position="156"/>
    </location>
</feature>
<evidence type="ECO:0000313" key="3">
    <source>
        <dbReference type="Proteomes" id="UP000000763"/>
    </source>
</evidence>
<reference evidence="3" key="1">
    <citation type="journal article" date="2005" name="Nature">
        <title>The map-based sequence of the rice genome.</title>
        <authorList>
            <consortium name="International rice genome sequencing project (IRGSP)"/>
            <person name="Matsumoto T."/>
            <person name="Wu J."/>
            <person name="Kanamori H."/>
            <person name="Katayose Y."/>
            <person name="Fujisawa M."/>
            <person name="Namiki N."/>
            <person name="Mizuno H."/>
            <person name="Yamamoto K."/>
            <person name="Antonio B.A."/>
            <person name="Baba T."/>
            <person name="Sakata K."/>
            <person name="Nagamura Y."/>
            <person name="Aoki H."/>
            <person name="Arikawa K."/>
            <person name="Arita K."/>
            <person name="Bito T."/>
            <person name="Chiden Y."/>
            <person name="Fujitsuka N."/>
            <person name="Fukunaka R."/>
            <person name="Hamada M."/>
            <person name="Harada C."/>
            <person name="Hayashi A."/>
            <person name="Hijishita S."/>
            <person name="Honda M."/>
            <person name="Hosokawa S."/>
            <person name="Ichikawa Y."/>
            <person name="Idonuma A."/>
            <person name="Iijima M."/>
            <person name="Ikeda M."/>
            <person name="Ikeno M."/>
            <person name="Ito K."/>
            <person name="Ito S."/>
            <person name="Ito T."/>
            <person name="Ito Y."/>
            <person name="Ito Y."/>
            <person name="Iwabuchi A."/>
            <person name="Kamiya K."/>
            <person name="Karasawa W."/>
            <person name="Kurita K."/>
            <person name="Katagiri S."/>
            <person name="Kikuta A."/>
            <person name="Kobayashi H."/>
            <person name="Kobayashi N."/>
            <person name="Machita K."/>
            <person name="Maehara T."/>
            <person name="Masukawa M."/>
            <person name="Mizubayashi T."/>
            <person name="Mukai Y."/>
            <person name="Nagasaki H."/>
            <person name="Nagata Y."/>
            <person name="Naito S."/>
            <person name="Nakashima M."/>
            <person name="Nakama Y."/>
            <person name="Nakamichi Y."/>
            <person name="Nakamura M."/>
            <person name="Meguro A."/>
            <person name="Negishi M."/>
            <person name="Ohta I."/>
            <person name="Ohta T."/>
            <person name="Okamoto M."/>
            <person name="Ono N."/>
            <person name="Saji S."/>
            <person name="Sakaguchi M."/>
            <person name="Sakai K."/>
            <person name="Shibata M."/>
            <person name="Shimokawa T."/>
            <person name="Song J."/>
            <person name="Takazaki Y."/>
            <person name="Terasawa K."/>
            <person name="Tsugane M."/>
            <person name="Tsuji K."/>
            <person name="Ueda S."/>
            <person name="Waki K."/>
            <person name="Yamagata H."/>
            <person name="Yamamoto M."/>
            <person name="Yamamoto S."/>
            <person name="Yamane H."/>
            <person name="Yoshiki S."/>
            <person name="Yoshihara R."/>
            <person name="Yukawa K."/>
            <person name="Zhong H."/>
            <person name="Yano M."/>
            <person name="Yuan Q."/>
            <person name="Ouyang S."/>
            <person name="Liu J."/>
            <person name="Jones K.M."/>
            <person name="Gansberger K."/>
            <person name="Moffat K."/>
            <person name="Hill J."/>
            <person name="Bera J."/>
            <person name="Fadrosh D."/>
            <person name="Jin S."/>
            <person name="Johri S."/>
            <person name="Kim M."/>
            <person name="Overton L."/>
            <person name="Reardon M."/>
            <person name="Tsitrin T."/>
            <person name="Vuong H."/>
            <person name="Weaver B."/>
            <person name="Ciecko A."/>
            <person name="Tallon L."/>
            <person name="Jackson J."/>
            <person name="Pai G."/>
            <person name="Aken S.V."/>
            <person name="Utterback T."/>
            <person name="Reidmuller S."/>
            <person name="Feldblyum T."/>
            <person name="Hsiao J."/>
            <person name="Zismann V."/>
            <person name="Iobst S."/>
            <person name="de Vazeille A.R."/>
            <person name="Buell C.R."/>
            <person name="Ying K."/>
            <person name="Li Y."/>
            <person name="Lu T."/>
            <person name="Huang Y."/>
            <person name="Zhao Q."/>
            <person name="Feng Q."/>
            <person name="Zhang L."/>
            <person name="Zhu J."/>
            <person name="Weng Q."/>
            <person name="Mu J."/>
            <person name="Lu Y."/>
            <person name="Fan D."/>
            <person name="Liu Y."/>
            <person name="Guan J."/>
            <person name="Zhang Y."/>
            <person name="Yu S."/>
            <person name="Liu X."/>
            <person name="Zhang Y."/>
            <person name="Hong G."/>
            <person name="Han B."/>
            <person name="Choisne N."/>
            <person name="Demange N."/>
            <person name="Orjeda G."/>
            <person name="Samain S."/>
            <person name="Cattolico L."/>
            <person name="Pelletier E."/>
            <person name="Couloux A."/>
            <person name="Segurens B."/>
            <person name="Wincker P."/>
            <person name="D'Hont A."/>
            <person name="Scarpelli C."/>
            <person name="Weissenbach J."/>
            <person name="Salanoubat M."/>
            <person name="Quetier F."/>
            <person name="Yu Y."/>
            <person name="Kim H.R."/>
            <person name="Rambo T."/>
            <person name="Currie J."/>
            <person name="Collura K."/>
            <person name="Luo M."/>
            <person name="Yang T."/>
            <person name="Ammiraju J.S.S."/>
            <person name="Engler F."/>
            <person name="Soderlund C."/>
            <person name="Wing R.A."/>
            <person name="Palmer L.E."/>
            <person name="de la Bastide M."/>
            <person name="Spiegel L."/>
            <person name="Nascimento L."/>
            <person name="Zutavern T."/>
            <person name="O'Shaughnessy A."/>
            <person name="Dike S."/>
            <person name="Dedhia N."/>
            <person name="Preston R."/>
            <person name="Balija V."/>
            <person name="McCombie W.R."/>
            <person name="Chow T."/>
            <person name="Chen H."/>
            <person name="Chung M."/>
            <person name="Chen C."/>
            <person name="Shaw J."/>
            <person name="Wu H."/>
            <person name="Hsiao K."/>
            <person name="Chao Y."/>
            <person name="Chu M."/>
            <person name="Cheng C."/>
            <person name="Hour A."/>
            <person name="Lee P."/>
            <person name="Lin S."/>
            <person name="Lin Y."/>
            <person name="Liou J."/>
            <person name="Liu S."/>
            <person name="Hsing Y."/>
            <person name="Raghuvanshi S."/>
            <person name="Mohanty A."/>
            <person name="Bharti A.K."/>
            <person name="Gaur A."/>
            <person name="Gupta V."/>
            <person name="Kumar D."/>
            <person name="Ravi V."/>
            <person name="Vij S."/>
            <person name="Kapur A."/>
            <person name="Khurana P."/>
            <person name="Khurana P."/>
            <person name="Khurana J.P."/>
            <person name="Tyagi A.K."/>
            <person name="Gaikwad K."/>
            <person name="Singh A."/>
            <person name="Dalal V."/>
            <person name="Srivastava S."/>
            <person name="Dixit A."/>
            <person name="Pal A.K."/>
            <person name="Ghazi I.A."/>
            <person name="Yadav M."/>
            <person name="Pandit A."/>
            <person name="Bhargava A."/>
            <person name="Sureshbabu K."/>
            <person name="Batra K."/>
            <person name="Sharma T.R."/>
            <person name="Mohapatra T."/>
            <person name="Singh N.K."/>
            <person name="Messing J."/>
            <person name="Nelson A.B."/>
            <person name="Fuks G."/>
            <person name="Kavchok S."/>
            <person name="Keizer G."/>
            <person name="Linton E."/>
            <person name="Llaca V."/>
            <person name="Song R."/>
            <person name="Tanyolac B."/>
            <person name="Young S."/>
            <person name="Ho-Il K."/>
            <person name="Hahn J.H."/>
            <person name="Sangsakoo G."/>
            <person name="Vanavichit A."/>
            <person name="de Mattos Luiz.A.T."/>
            <person name="Zimmer P.D."/>
            <person name="Malone G."/>
            <person name="Dellagostin O."/>
            <person name="de Oliveira A.C."/>
            <person name="Bevan M."/>
            <person name="Bancroft I."/>
            <person name="Minx P."/>
            <person name="Cordum H."/>
            <person name="Wilson R."/>
            <person name="Cheng Z."/>
            <person name="Jin W."/>
            <person name="Jiang J."/>
            <person name="Leong S.A."/>
            <person name="Iwama H."/>
            <person name="Gojobori T."/>
            <person name="Itoh T."/>
            <person name="Niimura Y."/>
            <person name="Fujii Y."/>
            <person name="Habara T."/>
            <person name="Sakai H."/>
            <person name="Sato Y."/>
            <person name="Wilson G."/>
            <person name="Kumar K."/>
            <person name="McCouch S."/>
            <person name="Juretic N."/>
            <person name="Hoen D."/>
            <person name="Wright S."/>
            <person name="Bruskiewich R."/>
            <person name="Bureau T."/>
            <person name="Miyao A."/>
            <person name="Hirochika H."/>
            <person name="Nishikawa T."/>
            <person name="Kadowaki K."/>
            <person name="Sugiura M."/>
            <person name="Burr B."/>
            <person name="Sasaki T."/>
        </authorList>
    </citation>
    <scope>NUCLEOTIDE SEQUENCE [LARGE SCALE GENOMIC DNA]</scope>
    <source>
        <strain evidence="3">cv. Nipponbare</strain>
    </source>
</reference>
<sequence length="418" mass="44348">MAGALPPATSVRVRHGGRRTAPDPLDDGASYSGAPKRTISGISFFRELVETGSWGVVEPEADRQRRGVEAGPQGADEPRGGWLGLATRQRREMARMRSAGGGDLHGAAHWTAAARERRRLQPISPVGRCPPLEDAATVAAACALSLGSSSSSSSKGAEGRRRRHCDSDGRCDDDDDNGGSAATTAAAALLRRRRWRHRCATKTAATTLRRRRRRRRGRRCDDSGGGSAATTTTTTNTTTAARTIDACYCRAAHPGSHQLDRKNSQEPQLTATGPSVRPDFREDECKRLLTRAAEGDGSGVEPGGDARRRLDVEHDERAVRAEAEVVGRRPLSSSPLVLTPACICVGGGGGAATATWTGSLNSVRIRGMVKLEEPVGPRMRNSAPTTRIRTTTTGPRRRRHGAPAGRRPGAGRACAAAA</sequence>